<feature type="binding site" evidence="7">
    <location>
        <position position="118"/>
    </location>
    <ligand>
        <name>orotate</name>
        <dbReference type="ChEBI" id="CHEBI:30839"/>
    </ligand>
</feature>
<evidence type="ECO:0000256" key="5">
    <source>
        <dbReference type="ARBA" id="ARBA00022842"/>
    </source>
</evidence>
<dbReference type="Proteomes" id="UP000052008">
    <property type="component" value="Unassembled WGS sequence"/>
</dbReference>
<dbReference type="UniPathway" id="UPA00070">
    <property type="reaction ID" value="UER00119"/>
</dbReference>
<dbReference type="InterPro" id="IPR000836">
    <property type="entry name" value="PRTase_dom"/>
</dbReference>
<sequence>MDRKEVEEIFRELGVLLEGHFLLASGRHSRFYFEKFRLLEWPAAADRLCRALAEQSRNLGARVVAGPTTGGLLVAYAVARHLGIKAIYAERIEVGRGFPRGSVLDPGERVLIVDDVLTTGGSVRETWEAVERLGGEVCGVGVLVDRSQDAEWLGGTPFTAVYRAEVETFAPDDCPLCGQGMKLVAPGGSKRKG</sequence>
<comment type="caution">
    <text evidence="7">Lacks conserved residue(s) required for the propagation of feature annotation.</text>
</comment>
<dbReference type="NCBIfam" id="TIGR01367">
    <property type="entry name" value="pyrE_Therm"/>
    <property type="match status" value="1"/>
</dbReference>
<keyword evidence="5 7" id="KW-0460">Magnesium</keyword>
<reference evidence="9 10" key="1">
    <citation type="journal article" date="2015" name="Microbiome">
        <title>Genomic resolution of linkages in carbon, nitrogen, and sulfur cycling among widespread estuary sediment bacteria.</title>
        <authorList>
            <person name="Baker B.J."/>
            <person name="Lazar C.S."/>
            <person name="Teske A.P."/>
            <person name="Dick G.J."/>
        </authorList>
    </citation>
    <scope>NUCLEOTIDE SEQUENCE [LARGE SCALE GENOMIC DNA]</scope>
    <source>
        <strain evidence="9">DG_24</strain>
    </source>
</reference>
<name>A0A0S7WVJ7_UNCT6</name>
<accession>A0A0S7WVJ7</accession>
<dbReference type="EMBL" id="LIZS01000006">
    <property type="protein sequence ID" value="KPJ54139.1"/>
    <property type="molecule type" value="Genomic_DNA"/>
</dbReference>
<gene>
    <name evidence="7" type="primary">pyrE</name>
    <name evidence="9" type="ORF">AMJ39_01680</name>
</gene>
<dbReference type="SUPFAM" id="SSF53271">
    <property type="entry name" value="PRTase-like"/>
    <property type="match status" value="1"/>
</dbReference>
<evidence type="ECO:0000313" key="9">
    <source>
        <dbReference type="EMBL" id="KPJ54139.1"/>
    </source>
</evidence>
<evidence type="ECO:0000256" key="2">
    <source>
        <dbReference type="ARBA" id="ARBA00011971"/>
    </source>
</evidence>
<evidence type="ECO:0000256" key="7">
    <source>
        <dbReference type="HAMAP-Rule" id="MF_01208"/>
    </source>
</evidence>
<keyword evidence="6 7" id="KW-0665">Pyrimidine biosynthesis</keyword>
<protein>
    <recommendedName>
        <fullName evidence="2 7">Orotate phosphoribosyltransferase</fullName>
        <shortName evidence="7">OPRT</shortName>
        <shortName evidence="7">OPRTase</shortName>
        <ecNumber evidence="2 7">2.4.2.10</ecNumber>
    </recommendedName>
</protein>
<dbReference type="PATRIC" id="fig|1703770.3.peg.376"/>
<evidence type="ECO:0000256" key="3">
    <source>
        <dbReference type="ARBA" id="ARBA00022676"/>
    </source>
</evidence>
<evidence type="ECO:0000259" key="8">
    <source>
        <dbReference type="Pfam" id="PF00156"/>
    </source>
</evidence>
<comment type="catalytic activity">
    <reaction evidence="7">
        <text>orotidine 5'-phosphate + diphosphate = orotate + 5-phospho-alpha-D-ribose 1-diphosphate</text>
        <dbReference type="Rhea" id="RHEA:10380"/>
        <dbReference type="ChEBI" id="CHEBI:30839"/>
        <dbReference type="ChEBI" id="CHEBI:33019"/>
        <dbReference type="ChEBI" id="CHEBI:57538"/>
        <dbReference type="ChEBI" id="CHEBI:58017"/>
        <dbReference type="EC" id="2.4.2.10"/>
    </reaction>
</comment>
<comment type="pathway">
    <text evidence="1 7">Pyrimidine metabolism; UMP biosynthesis via de novo pathway; UMP from orotate: step 1/2.</text>
</comment>
<dbReference type="AlphaFoldDB" id="A0A0S7WVJ7"/>
<proteinExistence type="inferred from homology"/>
<dbReference type="Gene3D" id="3.40.50.2020">
    <property type="match status" value="1"/>
</dbReference>
<comment type="subunit">
    <text evidence="7">Homodimer.</text>
</comment>
<dbReference type="Pfam" id="PF00156">
    <property type="entry name" value="Pribosyltran"/>
    <property type="match status" value="1"/>
</dbReference>
<comment type="similarity">
    <text evidence="7">Belongs to the purine/pyrimidine phosphoribosyltransferase family. PyrE subfamily.</text>
</comment>
<dbReference type="InterPro" id="IPR006273">
    <property type="entry name" value="Orotate_PRibTrfase_bac"/>
</dbReference>
<dbReference type="STRING" id="1703770.AMJ39_01680"/>
<dbReference type="GO" id="GO:0000287">
    <property type="term" value="F:magnesium ion binding"/>
    <property type="evidence" value="ECO:0007669"/>
    <property type="project" value="UniProtKB-UniRule"/>
</dbReference>
<dbReference type="GO" id="GO:0019856">
    <property type="term" value="P:pyrimidine nucleobase biosynthetic process"/>
    <property type="evidence" value="ECO:0007669"/>
    <property type="project" value="InterPro"/>
</dbReference>
<keyword evidence="4 7" id="KW-0808">Transferase</keyword>
<evidence type="ECO:0000256" key="4">
    <source>
        <dbReference type="ARBA" id="ARBA00022679"/>
    </source>
</evidence>
<dbReference type="PANTHER" id="PTHR19278:SF9">
    <property type="entry name" value="URIDINE 5'-MONOPHOSPHATE SYNTHASE"/>
    <property type="match status" value="1"/>
</dbReference>
<organism evidence="9 10">
    <name type="scientific">candidate division TA06 bacterium DG_24</name>
    <dbReference type="NCBI Taxonomy" id="1703770"/>
    <lineage>
        <taxon>Bacteria</taxon>
        <taxon>Bacteria division TA06</taxon>
    </lineage>
</organism>
<dbReference type="PANTHER" id="PTHR19278">
    <property type="entry name" value="OROTATE PHOSPHORIBOSYLTRANSFERASE"/>
    <property type="match status" value="1"/>
</dbReference>
<dbReference type="HAMAP" id="MF_01208">
    <property type="entry name" value="PyrE"/>
    <property type="match status" value="1"/>
</dbReference>
<dbReference type="CDD" id="cd06223">
    <property type="entry name" value="PRTases_typeI"/>
    <property type="match status" value="1"/>
</dbReference>
<dbReference type="GO" id="GO:0004588">
    <property type="term" value="F:orotate phosphoribosyltransferase activity"/>
    <property type="evidence" value="ECO:0007669"/>
    <property type="project" value="UniProtKB-UniRule"/>
</dbReference>
<comment type="cofactor">
    <cofactor evidence="7">
        <name>Mg(2+)</name>
        <dbReference type="ChEBI" id="CHEBI:18420"/>
    </cofactor>
</comment>
<comment type="caution">
    <text evidence="9">The sequence shown here is derived from an EMBL/GenBank/DDBJ whole genome shotgun (WGS) entry which is preliminary data.</text>
</comment>
<dbReference type="InterPro" id="IPR029057">
    <property type="entry name" value="PRTase-like"/>
</dbReference>
<comment type="function">
    <text evidence="7">Catalyzes the transfer of a ribosyl phosphate group from 5-phosphoribose 1-diphosphate to orotate, leading to the formation of orotidine monophosphate (OMP).</text>
</comment>
<keyword evidence="3 7" id="KW-0328">Glycosyltransferase</keyword>
<evidence type="ECO:0000256" key="6">
    <source>
        <dbReference type="ARBA" id="ARBA00022975"/>
    </source>
</evidence>
<evidence type="ECO:0000313" key="10">
    <source>
        <dbReference type="Proteomes" id="UP000052008"/>
    </source>
</evidence>
<feature type="binding site" evidence="7">
    <location>
        <position position="146"/>
    </location>
    <ligand>
        <name>orotate</name>
        <dbReference type="ChEBI" id="CHEBI:30839"/>
    </ligand>
</feature>
<evidence type="ECO:0000256" key="1">
    <source>
        <dbReference type="ARBA" id="ARBA00004889"/>
    </source>
</evidence>
<dbReference type="InterPro" id="IPR023031">
    <property type="entry name" value="OPRT"/>
</dbReference>
<feature type="domain" description="Phosphoribosyltransferase" evidence="8">
    <location>
        <begin position="38"/>
        <end position="150"/>
    </location>
</feature>
<feature type="binding site" description="in other chain" evidence="7">
    <location>
        <begin position="114"/>
        <end position="122"/>
    </location>
    <ligand>
        <name>5-phospho-alpha-D-ribose 1-diphosphate</name>
        <dbReference type="ChEBI" id="CHEBI:58017"/>
        <note>ligand shared between dimeric partners</note>
    </ligand>
</feature>
<dbReference type="EC" id="2.4.2.10" evidence="2 7"/>
<dbReference type="GO" id="GO:0044205">
    <property type="term" value="P:'de novo' UMP biosynthetic process"/>
    <property type="evidence" value="ECO:0007669"/>
    <property type="project" value="UniProtKB-UniRule"/>
</dbReference>